<dbReference type="GO" id="GO:0034993">
    <property type="term" value="C:meiotic nuclear membrane microtubule tethering complex"/>
    <property type="evidence" value="ECO:0007669"/>
    <property type="project" value="TreeGrafter"/>
</dbReference>
<keyword evidence="4" id="KW-0677">Repeat</keyword>
<dbReference type="AlphaFoldDB" id="A0AAN7X615"/>
<evidence type="ECO:0000256" key="10">
    <source>
        <dbReference type="SAM" id="MobiDB-lite"/>
    </source>
</evidence>
<keyword evidence="3" id="KW-0812">Transmembrane</keyword>
<keyword evidence="5" id="KW-1133">Transmembrane helix</keyword>
<feature type="domain" description="Calponin-homology (CH)" evidence="11">
    <location>
        <begin position="33"/>
        <end position="140"/>
    </location>
</feature>
<sequence length="538" mass="60374">MAKTKELSKQTRDKIVDLHQAGKTESAIVERELVQKRTFTRWMNLHLEKCDPPIEVNDLFRDIQDGHILMALLEELSGCKLLHGFKRSSHRIFRLNNIAKVLSFLEERNVKLVSIDAADVADGNSSIILGLIWNIILFFQIKELTGNIRSQFPSSSSLSSIPTSSDSDTSSSTPSDERQATASAMREHSRAIKKLLQWVQKRTRKYGVAVHDFGKSWTSGLAFLAVIKSIDSSLVDMRKAHLRTTKENLEDSFRIAHYSLGIHRLLEPEDLTINAPDEQSIMTYVSQFLEHFPGMEEPEERCQLIERSVSMGRLNIRDSDSNHMRNSAYQSRVKERSYMFQKSSAHVPPKILISSVSEDRSAMSPPFRPPAARSWSVEDMLADSPHTEGISRSLVEESNESTSEVNTSCNSPQPPYSHSPTGSSVPESINTESVIGDSAIGSPDSWMESEFGVMPEKFCESRSDSSLCDSGTAWDVYRATPVEITNLDEGFVPSMEDRASDEQSNTESYIDEGIYSLSSLESTNDRIHGHSEKKQEKS</sequence>
<evidence type="ECO:0000313" key="12">
    <source>
        <dbReference type="EMBL" id="KAK5856938.1"/>
    </source>
</evidence>
<evidence type="ECO:0000256" key="8">
    <source>
        <dbReference type="ARBA" id="ARBA00070333"/>
    </source>
</evidence>
<evidence type="ECO:0000256" key="9">
    <source>
        <dbReference type="ARBA" id="ARBA00082870"/>
    </source>
</evidence>
<feature type="compositionally biased region" description="Polar residues" evidence="10">
    <location>
        <begin position="418"/>
        <end position="429"/>
    </location>
</feature>
<dbReference type="InterPro" id="IPR052403">
    <property type="entry name" value="LINC-complex_assoc"/>
</dbReference>
<feature type="region of interest" description="Disordered" evidence="10">
    <location>
        <begin position="152"/>
        <end position="184"/>
    </location>
</feature>
<dbReference type="FunFam" id="1.10.418.10:FF:000057">
    <property type="entry name" value="Calmin"/>
    <property type="match status" value="1"/>
</dbReference>
<gene>
    <name evidence="12" type="ORF">PBY51_010216</name>
</gene>
<feature type="domain" description="Calponin-homology (CH)" evidence="11">
    <location>
        <begin position="189"/>
        <end position="293"/>
    </location>
</feature>
<dbReference type="SMART" id="SM00033">
    <property type="entry name" value="CH"/>
    <property type="match status" value="2"/>
</dbReference>
<dbReference type="GO" id="GO:0005737">
    <property type="term" value="C:cytoplasm"/>
    <property type="evidence" value="ECO:0007669"/>
    <property type="project" value="TreeGrafter"/>
</dbReference>
<dbReference type="PROSITE" id="PS00019">
    <property type="entry name" value="ACTININ_1"/>
    <property type="match status" value="1"/>
</dbReference>
<feature type="compositionally biased region" description="Basic and acidic residues" evidence="10">
    <location>
        <begin position="175"/>
        <end position="184"/>
    </location>
</feature>
<reference evidence="12 13" key="1">
    <citation type="journal article" date="2023" name="Genes (Basel)">
        <title>Chromosome-Level Genome Assembly and Circadian Gene Repertoire of the Patagonia Blennie Eleginops maclovinus-The Closest Ancestral Proxy of Antarctic Cryonotothenioids.</title>
        <authorList>
            <person name="Cheng C.C."/>
            <person name="Rivera-Colon A.G."/>
            <person name="Minhas B.F."/>
            <person name="Wilson L."/>
            <person name="Rayamajhi N."/>
            <person name="Vargas-Chacoff L."/>
            <person name="Catchen J.M."/>
        </authorList>
    </citation>
    <scope>NUCLEOTIDE SEQUENCE [LARGE SCALE GENOMIC DNA]</scope>
    <source>
        <strain evidence="12">JMC-PN-2008</strain>
    </source>
</reference>
<feature type="region of interest" description="Disordered" evidence="10">
    <location>
        <begin position="493"/>
        <end position="538"/>
    </location>
</feature>
<dbReference type="InterPro" id="IPR036872">
    <property type="entry name" value="CH_dom_sf"/>
</dbReference>
<keyword evidence="2" id="KW-0597">Phosphoprotein</keyword>
<evidence type="ECO:0000313" key="13">
    <source>
        <dbReference type="Proteomes" id="UP001346869"/>
    </source>
</evidence>
<comment type="subcellular location">
    <subcellularLocation>
        <location evidence="1">Membrane</location>
        <topology evidence="1">Single-pass type IV membrane protein</topology>
    </subcellularLocation>
</comment>
<evidence type="ECO:0000256" key="4">
    <source>
        <dbReference type="ARBA" id="ARBA00022737"/>
    </source>
</evidence>
<dbReference type="GO" id="GO:0051015">
    <property type="term" value="F:actin filament binding"/>
    <property type="evidence" value="ECO:0007669"/>
    <property type="project" value="TreeGrafter"/>
</dbReference>
<dbReference type="EMBL" id="JAUZQC010000016">
    <property type="protein sequence ID" value="KAK5856938.1"/>
    <property type="molecule type" value="Genomic_DNA"/>
</dbReference>
<dbReference type="Pfam" id="PF00307">
    <property type="entry name" value="CH"/>
    <property type="match status" value="2"/>
</dbReference>
<feature type="compositionally biased region" description="Low complexity" evidence="10">
    <location>
        <begin position="153"/>
        <end position="174"/>
    </location>
</feature>
<dbReference type="PANTHER" id="PTHR47535">
    <property type="entry name" value="MUSCLE-SPECIFIC PROTEIN 300 KDA, ISOFORM G"/>
    <property type="match status" value="1"/>
</dbReference>
<dbReference type="Gene3D" id="1.10.418.10">
    <property type="entry name" value="Calponin-like domain"/>
    <property type="match status" value="2"/>
</dbReference>
<evidence type="ECO:0000259" key="11">
    <source>
        <dbReference type="PROSITE" id="PS50021"/>
    </source>
</evidence>
<feature type="region of interest" description="Disordered" evidence="10">
    <location>
        <begin position="393"/>
        <end position="429"/>
    </location>
</feature>
<evidence type="ECO:0000256" key="2">
    <source>
        <dbReference type="ARBA" id="ARBA00022553"/>
    </source>
</evidence>
<reference evidence="12 13" key="2">
    <citation type="journal article" date="2023" name="Mol. Biol. Evol.">
        <title>Genomics of Secondarily Temperate Adaptation in the Only Non-Antarctic Icefish.</title>
        <authorList>
            <person name="Rivera-Colon A.G."/>
            <person name="Rayamajhi N."/>
            <person name="Minhas B.F."/>
            <person name="Madrigal G."/>
            <person name="Bilyk K.T."/>
            <person name="Yoon V."/>
            <person name="Hune M."/>
            <person name="Gregory S."/>
            <person name="Cheng C.H.C."/>
            <person name="Catchen J.M."/>
        </authorList>
    </citation>
    <scope>NUCLEOTIDE SEQUENCE [LARGE SCALE GENOMIC DNA]</scope>
    <source>
        <strain evidence="12">JMC-PN-2008</strain>
    </source>
</reference>
<dbReference type="SUPFAM" id="SSF47576">
    <property type="entry name" value="Calponin-homology domain, CH-domain"/>
    <property type="match status" value="1"/>
</dbReference>
<proteinExistence type="predicted"/>
<dbReference type="GO" id="GO:0005640">
    <property type="term" value="C:nuclear outer membrane"/>
    <property type="evidence" value="ECO:0007669"/>
    <property type="project" value="TreeGrafter"/>
</dbReference>
<accession>A0AAN7X615</accession>
<evidence type="ECO:0000256" key="7">
    <source>
        <dbReference type="ARBA" id="ARBA00023203"/>
    </source>
</evidence>
<evidence type="ECO:0000256" key="5">
    <source>
        <dbReference type="ARBA" id="ARBA00022989"/>
    </source>
</evidence>
<dbReference type="PROSITE" id="PS00020">
    <property type="entry name" value="ACTININ_2"/>
    <property type="match status" value="1"/>
</dbReference>
<evidence type="ECO:0000256" key="3">
    <source>
        <dbReference type="ARBA" id="ARBA00022692"/>
    </source>
</evidence>
<name>A0AAN7X615_ELEMC</name>
<keyword evidence="7" id="KW-0009">Actin-binding</keyword>
<keyword evidence="13" id="KW-1185">Reference proteome</keyword>
<protein>
    <recommendedName>
        <fullName evidence="8">Calmin</fullName>
    </recommendedName>
    <alternativeName>
        <fullName evidence="9">Calponin-like transmembrane domain protein</fullName>
    </alternativeName>
</protein>
<feature type="compositionally biased region" description="Basic and acidic residues" evidence="10">
    <location>
        <begin position="523"/>
        <end position="538"/>
    </location>
</feature>
<keyword evidence="6" id="KW-0472">Membrane</keyword>
<dbReference type="PANTHER" id="PTHR47535:SF9">
    <property type="entry name" value="CALPONIN-HOMOLOGY (CH) DOMAIN-CONTAINING PROTEIN"/>
    <property type="match status" value="1"/>
</dbReference>
<dbReference type="Proteomes" id="UP001346869">
    <property type="component" value="Unassembled WGS sequence"/>
</dbReference>
<dbReference type="PROSITE" id="PS50021">
    <property type="entry name" value="CH"/>
    <property type="match status" value="2"/>
</dbReference>
<dbReference type="InterPro" id="IPR001715">
    <property type="entry name" value="CH_dom"/>
</dbReference>
<evidence type="ECO:0000256" key="6">
    <source>
        <dbReference type="ARBA" id="ARBA00023136"/>
    </source>
</evidence>
<comment type="caution">
    <text evidence="12">The sequence shown here is derived from an EMBL/GenBank/DDBJ whole genome shotgun (WGS) entry which is preliminary data.</text>
</comment>
<evidence type="ECO:0000256" key="1">
    <source>
        <dbReference type="ARBA" id="ARBA00004211"/>
    </source>
</evidence>
<dbReference type="GO" id="GO:0007097">
    <property type="term" value="P:nuclear migration"/>
    <property type="evidence" value="ECO:0007669"/>
    <property type="project" value="TreeGrafter"/>
</dbReference>
<dbReference type="FunFam" id="1.10.418.10:FF:000063">
    <property type="entry name" value="Calmin"/>
    <property type="match status" value="1"/>
</dbReference>
<dbReference type="InterPro" id="IPR001589">
    <property type="entry name" value="Actinin_actin-bd_CS"/>
</dbReference>
<organism evidence="12 13">
    <name type="scientific">Eleginops maclovinus</name>
    <name type="common">Patagonian blennie</name>
    <name type="synonym">Eleginus maclovinus</name>
    <dbReference type="NCBI Taxonomy" id="56733"/>
    <lineage>
        <taxon>Eukaryota</taxon>
        <taxon>Metazoa</taxon>
        <taxon>Chordata</taxon>
        <taxon>Craniata</taxon>
        <taxon>Vertebrata</taxon>
        <taxon>Euteleostomi</taxon>
        <taxon>Actinopterygii</taxon>
        <taxon>Neopterygii</taxon>
        <taxon>Teleostei</taxon>
        <taxon>Neoteleostei</taxon>
        <taxon>Acanthomorphata</taxon>
        <taxon>Eupercaria</taxon>
        <taxon>Perciformes</taxon>
        <taxon>Notothenioidei</taxon>
        <taxon>Eleginopidae</taxon>
        <taxon>Eleginops</taxon>
    </lineage>
</organism>